<evidence type="ECO:0000313" key="1">
    <source>
        <dbReference type="EMBL" id="SMC36453.1"/>
    </source>
</evidence>
<proteinExistence type="predicted"/>
<dbReference type="AlphaFoldDB" id="A0A1W1YK06"/>
<reference evidence="1 2" key="1">
    <citation type="submission" date="2017-04" db="EMBL/GenBank/DDBJ databases">
        <authorList>
            <person name="Afonso C.L."/>
            <person name="Miller P.J."/>
            <person name="Scott M.A."/>
            <person name="Spackman E."/>
            <person name="Goraichik I."/>
            <person name="Dimitrov K.M."/>
            <person name="Suarez D.L."/>
            <person name="Swayne D.E."/>
        </authorList>
    </citation>
    <scope>NUCLEOTIDE SEQUENCE [LARGE SCALE GENOMIC DNA]</scope>
    <source>
        <strain evidence="1 2">VK13</strain>
    </source>
</reference>
<dbReference type="Pfam" id="PF11161">
    <property type="entry name" value="DUF2944"/>
    <property type="match status" value="1"/>
</dbReference>
<dbReference type="OrthoDB" id="7057642at2"/>
<organism evidence="1 2">
    <name type="scientific">Polynucleobacter kasalickyi</name>
    <dbReference type="NCBI Taxonomy" id="1938817"/>
    <lineage>
        <taxon>Bacteria</taxon>
        <taxon>Pseudomonadati</taxon>
        <taxon>Pseudomonadota</taxon>
        <taxon>Betaproteobacteria</taxon>
        <taxon>Burkholderiales</taxon>
        <taxon>Burkholderiaceae</taxon>
        <taxon>Polynucleobacter</taxon>
    </lineage>
</organism>
<accession>A0A1W1YK06</accession>
<sequence>MDDSTISAIAKWPNVPFCYGWLFLDRRGVFRIRNEYSQQNNLQGEVIKHSGLCDSIKKHICIDDHQQYFYQNGPQRVYLNLAYCPYVVRILPHQESQWILQNHLDQEITPSRCFLDEKGNVLLECVVSITRCTNYPEMSFTEVQLRTVALLHDHDLDIFSELSKMDVSSCGIKGVFQWNHLEIPIEPMMSGDVMNEFQFKTIPTAS</sequence>
<evidence type="ECO:0000313" key="2">
    <source>
        <dbReference type="Proteomes" id="UP000192708"/>
    </source>
</evidence>
<dbReference type="STRING" id="1938817.SAMN06296008_103134"/>
<dbReference type="RefSeq" id="WP_084282854.1">
    <property type="nucleotide sequence ID" value="NZ_FWXJ01000003.1"/>
</dbReference>
<keyword evidence="2" id="KW-1185">Reference proteome</keyword>
<protein>
    <recommendedName>
        <fullName evidence="3">DUF2946 family protein</fullName>
    </recommendedName>
</protein>
<dbReference type="InterPro" id="IPR021332">
    <property type="entry name" value="DUF2944"/>
</dbReference>
<evidence type="ECO:0008006" key="3">
    <source>
        <dbReference type="Google" id="ProtNLM"/>
    </source>
</evidence>
<dbReference type="Proteomes" id="UP000192708">
    <property type="component" value="Unassembled WGS sequence"/>
</dbReference>
<gene>
    <name evidence="1" type="ORF">SAMN06296008_103134</name>
</gene>
<name>A0A1W1YK06_9BURK</name>
<dbReference type="EMBL" id="FWXJ01000003">
    <property type="protein sequence ID" value="SMC36453.1"/>
    <property type="molecule type" value="Genomic_DNA"/>
</dbReference>